<feature type="region of interest" description="Disordered" evidence="1">
    <location>
        <begin position="82"/>
        <end position="106"/>
    </location>
</feature>
<dbReference type="Proteomes" id="UP000554286">
    <property type="component" value="Unassembled WGS sequence"/>
</dbReference>
<dbReference type="Pfam" id="PF06744">
    <property type="entry name" value="IcmF_C"/>
    <property type="match status" value="1"/>
</dbReference>
<dbReference type="InterPro" id="IPR025743">
    <property type="entry name" value="TssM1_N"/>
</dbReference>
<protein>
    <submittedName>
        <fullName evidence="6">Type VI secretion system protein ImpL</fullName>
    </submittedName>
</protein>
<evidence type="ECO:0000313" key="7">
    <source>
        <dbReference type="Proteomes" id="UP000554286"/>
    </source>
</evidence>
<feature type="domain" description="Type VI secretion system IcmF C-terminal" evidence="3">
    <location>
        <begin position="1115"/>
        <end position="1221"/>
    </location>
</feature>
<feature type="domain" description="IcmF-related" evidence="4">
    <location>
        <begin position="546"/>
        <end position="851"/>
    </location>
</feature>
<dbReference type="PANTHER" id="PTHR36153">
    <property type="entry name" value="INNER MEMBRANE PROTEIN-RELATED"/>
    <property type="match status" value="1"/>
</dbReference>
<dbReference type="NCBIfam" id="TIGR03348">
    <property type="entry name" value="VI_IcmF"/>
    <property type="match status" value="1"/>
</dbReference>
<name>A0A7W6RF96_9PROT</name>
<evidence type="ECO:0000259" key="4">
    <source>
        <dbReference type="Pfam" id="PF06761"/>
    </source>
</evidence>
<evidence type="ECO:0000256" key="2">
    <source>
        <dbReference type="SAM" id="Phobius"/>
    </source>
</evidence>
<evidence type="ECO:0000256" key="1">
    <source>
        <dbReference type="SAM" id="MobiDB-lite"/>
    </source>
</evidence>
<reference evidence="6 7" key="1">
    <citation type="submission" date="2020-08" db="EMBL/GenBank/DDBJ databases">
        <title>Genome sequencing of Purple Non-Sulfur Bacteria from various extreme environments.</title>
        <authorList>
            <person name="Mayer M."/>
        </authorList>
    </citation>
    <scope>NUCLEOTIDE SEQUENCE [LARGE SCALE GENOMIC DNA]</scope>
    <source>
        <strain evidence="6 7">JA131</strain>
    </source>
</reference>
<accession>A0A7W6RF96</accession>
<keyword evidence="2" id="KW-0812">Transmembrane</keyword>
<dbReference type="Pfam" id="PF06761">
    <property type="entry name" value="IcmF-related"/>
    <property type="match status" value="1"/>
</dbReference>
<gene>
    <name evidence="6" type="ORF">GGD89_002499</name>
</gene>
<dbReference type="Pfam" id="PF14331">
    <property type="entry name" value="IcmF-related_N"/>
    <property type="match status" value="1"/>
</dbReference>
<dbReference type="SUPFAM" id="SSF52540">
    <property type="entry name" value="P-loop containing nucleoside triphosphate hydrolases"/>
    <property type="match status" value="1"/>
</dbReference>
<keyword evidence="2" id="KW-0472">Membrane</keyword>
<proteinExistence type="predicted"/>
<dbReference type="InterPro" id="IPR053156">
    <property type="entry name" value="T6SS_TssM-like"/>
</dbReference>
<feature type="compositionally biased region" description="Acidic residues" evidence="1">
    <location>
        <begin position="94"/>
        <end position="106"/>
    </location>
</feature>
<keyword evidence="7" id="KW-1185">Reference proteome</keyword>
<feature type="transmembrane region" description="Helical" evidence="2">
    <location>
        <begin position="44"/>
        <end position="64"/>
    </location>
</feature>
<dbReference type="PANTHER" id="PTHR36153:SF1">
    <property type="entry name" value="TYPE VI SECRETION SYSTEM COMPONENT TSSM1"/>
    <property type="match status" value="1"/>
</dbReference>
<keyword evidence="2" id="KW-1133">Transmembrane helix</keyword>
<dbReference type="InterPro" id="IPR010623">
    <property type="entry name" value="IcmF_C"/>
</dbReference>
<dbReference type="RefSeq" id="WP_184045691.1">
    <property type="nucleotide sequence ID" value="NZ_JACIGK010000018.1"/>
</dbReference>
<dbReference type="InterPro" id="IPR017731">
    <property type="entry name" value="TssM1-like"/>
</dbReference>
<feature type="domain" description="Type VI secretion system component TssM1 N-terminal" evidence="5">
    <location>
        <begin position="231"/>
        <end position="492"/>
    </location>
</feature>
<dbReference type="EMBL" id="JACIGK010000018">
    <property type="protein sequence ID" value="MBB4266863.1"/>
    <property type="molecule type" value="Genomic_DNA"/>
</dbReference>
<evidence type="ECO:0000259" key="3">
    <source>
        <dbReference type="Pfam" id="PF06744"/>
    </source>
</evidence>
<evidence type="ECO:0000259" key="5">
    <source>
        <dbReference type="Pfam" id="PF14331"/>
    </source>
</evidence>
<dbReference type="InterPro" id="IPR027417">
    <property type="entry name" value="P-loop_NTPase"/>
</dbReference>
<organism evidence="6 7">
    <name type="scientific">Roseospira visakhapatnamensis</name>
    <dbReference type="NCBI Taxonomy" id="390880"/>
    <lineage>
        <taxon>Bacteria</taxon>
        <taxon>Pseudomonadati</taxon>
        <taxon>Pseudomonadota</taxon>
        <taxon>Alphaproteobacteria</taxon>
        <taxon>Rhodospirillales</taxon>
        <taxon>Rhodospirillaceae</taxon>
        <taxon>Roseospira</taxon>
    </lineage>
</organism>
<comment type="caution">
    <text evidence="6">The sequence shown here is derived from an EMBL/GenBank/DDBJ whole genome shotgun (WGS) entry which is preliminary data.</text>
</comment>
<feature type="transmembrane region" description="Helical" evidence="2">
    <location>
        <begin position="12"/>
        <end position="32"/>
    </location>
</feature>
<evidence type="ECO:0000313" key="6">
    <source>
        <dbReference type="EMBL" id="MBB4266863.1"/>
    </source>
</evidence>
<dbReference type="InterPro" id="IPR009612">
    <property type="entry name" value="IcmF-rel"/>
</dbReference>
<dbReference type="AlphaFoldDB" id="A0A7W6RF96"/>
<feature type="transmembrane region" description="Helical" evidence="2">
    <location>
        <begin position="485"/>
        <end position="505"/>
    </location>
</feature>
<sequence>MGVLKAIGRALISLWFLTLLLAVALGLGVWFFGPLVSVAEVKPFASAFVRVAVAMGILVLWGLINLVVQSRRASAAAAGSGSGAEEAATAPGGGDDEGGAADGEDPVPPEAENELYLVRFTRDRALGILRRARFLRPWSDRLFDRLTRGHAYVVPWYLLLGPPGAGKTTLLKGAGVPLPHAGRVGRTARAGGLGADGAAVPTETVDWWLTDRAVFIDPAGHTLTQHRDPAVDAAVWRGFLDLLKGARPRQPLNGVIVTLDPLALAALGEVDRREAALGLRQRLAEMDARFGLRVPVYVVFTHLDRLAGFEAFFDTLGPEDRGQVWGHTLPADDGRGGAGVVGGVGPAFDGLLRRLNERLIERMHREPDARWRGLVMGFPAQLATLRPVVVGFLEETFAPNRFEDRALLRGFYLASATQAGPTEDRLMPRLSSLFGLDARFSAGEARTLGGRRRGYFLSALVRRVMLGEARLAGLDRGRERRQRRWEVGVIAAVALVGALLAAWMVRASLSTGHLLARMEDTADRVATQTEDMPGRQVTDARVADALAALTVLRDAPVGWTERSGRWIPLRLDVGLSRDAALEDAAVRAYRAGLETLLLPRLLRRLEGQIRAATSQPDYRFAALKVYLMLGRQGPLDAATLAQWYQLDARRLYPAAEQADLRPALPETVADLVAAPFPQVDLDDALIIRTRLDLAAHTPAQRGHALLMELPAVQALPTWRVDEAAGPLASRALVRASGHPLAAGLPGRYTYDGYHTTVKPSVGVVADAVLDDAWVMGETIGPAERPGAKTRLSDDILALLLADYGDRWDRLLADVSVMPFATVDQALDVLNALGDARSPLKLFLQAAAVETTLVPGPEGMDAGAAADVAGALPGQAGSMVQRVTSSRLAGAVAALGGGGAAAPPPPGQVINDRFADLHRLVTAPGEGSAAPIEALTEGFKAMYDQFNRAALAPDQGQALLSQMTSVDQGPTPVARMLALAGQLPTPASRLAREVAEAAQAVTSGTVSQRLNALWRAEVLPACAGTLRGRYPADPEARADMALEDFGALFGPGGTLDAFFNTNLAPFVDTTVEPWAWRAVKGASLGLAADSPRVFQRAAAIRDRLFPTAEPKPLIRFEITPVELDARAQTARLDIQGQTLVYRHGPVQSVPMLWPAETPRASLSLGPGLPDGAGRSTLVAEGPWAFQRLLDWAEVAPAEGRDDLYFAFFAVGPRQVVYALRTGGGADPFDLAPLRRFRCPDAL</sequence>